<evidence type="ECO:0000256" key="2">
    <source>
        <dbReference type="SAM" id="SignalP"/>
    </source>
</evidence>
<dbReference type="AlphaFoldDB" id="A0A538SNF0"/>
<reference evidence="4 5" key="1">
    <citation type="journal article" date="2019" name="Nat. Microbiol.">
        <title>Mediterranean grassland soil C-N compound turnover is dependent on rainfall and depth, and is mediated by genomically divergent microorganisms.</title>
        <authorList>
            <person name="Diamond S."/>
            <person name="Andeer P.F."/>
            <person name="Li Z."/>
            <person name="Crits-Christoph A."/>
            <person name="Burstein D."/>
            <person name="Anantharaman K."/>
            <person name="Lane K.R."/>
            <person name="Thomas B.C."/>
            <person name="Pan C."/>
            <person name="Northen T.R."/>
            <person name="Banfield J.F."/>
        </authorList>
    </citation>
    <scope>NUCLEOTIDE SEQUENCE [LARGE SCALE GENOMIC DNA]</scope>
    <source>
        <strain evidence="4">WS_3</strain>
    </source>
</reference>
<evidence type="ECO:0000313" key="5">
    <source>
        <dbReference type="Proteomes" id="UP000320184"/>
    </source>
</evidence>
<dbReference type="Proteomes" id="UP000320184">
    <property type="component" value="Unassembled WGS sequence"/>
</dbReference>
<comment type="caution">
    <text evidence="4">The sequence shown here is derived from an EMBL/GenBank/DDBJ whole genome shotgun (WGS) entry which is preliminary data.</text>
</comment>
<dbReference type="InterPro" id="IPR021457">
    <property type="entry name" value="DUF3108"/>
</dbReference>
<dbReference type="GO" id="GO:0006508">
    <property type="term" value="P:proteolysis"/>
    <property type="evidence" value="ECO:0007669"/>
    <property type="project" value="InterPro"/>
</dbReference>
<dbReference type="Pfam" id="PF11306">
    <property type="entry name" value="DUF3108"/>
    <property type="match status" value="1"/>
</dbReference>
<keyword evidence="1" id="KW-0378">Hydrolase</keyword>
<evidence type="ECO:0000259" key="3">
    <source>
        <dbReference type="Pfam" id="PF00326"/>
    </source>
</evidence>
<dbReference type="InterPro" id="IPR029058">
    <property type="entry name" value="AB_hydrolase_fold"/>
</dbReference>
<gene>
    <name evidence="4" type="ORF">E6K73_02045</name>
</gene>
<proteinExistence type="predicted"/>
<sequence>MKRTLLVLLTLAAAVAGALGSGVPARADLPPLIDRALIYGDPDISTARLSPDGLHMSFIKPYKNARNIWVKGLDEPFSAARPLSADSRPVTAYFWSHDSKYVLYAQDKGGNENFHVYAVDPSAAADPATGVPAARDLTPLENVRALIFAVPEDQPDVMIVGLNDRDAAYHDVYRVKIASGNRELMFKNTEKVGFWMCDRAGKLRFAFREKEDGGNELLRVDGDKLVRIYETTYLEEASPVGFDKDEKRLYIETNKGDDGDLTRLELMDPATGSTEVVESDPEKQVDFGEAVFDDQTHELMATAYIGDRVRIYPKTERCKKDLERIRKALPAGNLGLGSSTRDMHYSLISVSSDVEPGATYLYDREKGTFKLQYRIREKLDRKQLAAMTPIRYRARDGMMIPAYLTLPKGVPAKNLPVVINPHGGPWARDQWGYNPDAQFLANRGYAVLQPNFRSSTGYGKKFLNAGNKQWGTGAMQNDLTDGVKHLIDQGIADPKRVAIYGGSYGGYATLAGVTFTPELYACAIPYVAPSSLITLIESFPAYWKPFLKGSWYLRVGDPADPNDRKDLEARSPLNFIDRINVPMLVVHGANDPRVKKAESEAIVAALRDKGRAVEYLVAPDEGHGFRAPENRMALAVSMERFLAKHLGGRAQQDVPAELASHLAEITVDPATVKVDKGAGAEALAQAKTAPLPAADGNLVKPATLDYAQHIETGGRSIDITVHRTIEEAKQGDRPCWRLTEAATSPMGTSTTVYDVDRGSLGPIQCQVSGRATIKISYSPTSISGEMGMGGQTMPISQNLDAPVFAAGAAFDAVLSALPLTDGYQASYRIFEITSQKVRPMRLKVSGTEKVSVKAGSFDTWVLQAEPLDGDDAGTATYHVTRDAPHQMISASGKLPAAMGGGTLKTELVSVASASR</sequence>
<feature type="chain" id="PRO_5021882968" evidence="2">
    <location>
        <begin position="28"/>
        <end position="915"/>
    </location>
</feature>
<dbReference type="SUPFAM" id="SSF53474">
    <property type="entry name" value="alpha/beta-Hydrolases"/>
    <property type="match status" value="1"/>
</dbReference>
<dbReference type="Pfam" id="PF00326">
    <property type="entry name" value="Peptidase_S9"/>
    <property type="match status" value="1"/>
</dbReference>
<dbReference type="GO" id="GO:0004252">
    <property type="term" value="F:serine-type endopeptidase activity"/>
    <property type="evidence" value="ECO:0007669"/>
    <property type="project" value="TreeGrafter"/>
</dbReference>
<dbReference type="InterPro" id="IPR011042">
    <property type="entry name" value="6-blade_b-propeller_TolB-like"/>
</dbReference>
<feature type="domain" description="Peptidase S9 prolyl oligopeptidase catalytic" evidence="3">
    <location>
        <begin position="433"/>
        <end position="648"/>
    </location>
</feature>
<organism evidence="4 5">
    <name type="scientific">Eiseniibacteriota bacterium</name>
    <dbReference type="NCBI Taxonomy" id="2212470"/>
    <lineage>
        <taxon>Bacteria</taxon>
        <taxon>Candidatus Eiseniibacteriota</taxon>
    </lineage>
</organism>
<evidence type="ECO:0000256" key="1">
    <source>
        <dbReference type="ARBA" id="ARBA00022801"/>
    </source>
</evidence>
<dbReference type="Gene3D" id="3.40.50.1820">
    <property type="entry name" value="alpha/beta hydrolase"/>
    <property type="match status" value="1"/>
</dbReference>
<dbReference type="Gene3D" id="2.120.10.30">
    <property type="entry name" value="TolB, C-terminal domain"/>
    <property type="match status" value="1"/>
</dbReference>
<feature type="signal peptide" evidence="2">
    <location>
        <begin position="1"/>
        <end position="27"/>
    </location>
</feature>
<dbReference type="EMBL" id="VBOT01000027">
    <property type="protein sequence ID" value="TMQ52896.1"/>
    <property type="molecule type" value="Genomic_DNA"/>
</dbReference>
<dbReference type="InterPro" id="IPR001375">
    <property type="entry name" value="Peptidase_S9_cat"/>
</dbReference>
<protein>
    <submittedName>
        <fullName evidence="4">S9 family peptidase</fullName>
    </submittedName>
</protein>
<keyword evidence="2" id="KW-0732">Signal</keyword>
<dbReference type="PANTHER" id="PTHR42776">
    <property type="entry name" value="SERINE PEPTIDASE S9 FAMILY MEMBER"/>
    <property type="match status" value="1"/>
</dbReference>
<dbReference type="PANTHER" id="PTHR42776:SF27">
    <property type="entry name" value="DIPEPTIDYL PEPTIDASE FAMILY MEMBER 6"/>
    <property type="match status" value="1"/>
</dbReference>
<dbReference type="SUPFAM" id="SSF82171">
    <property type="entry name" value="DPP6 N-terminal domain-like"/>
    <property type="match status" value="1"/>
</dbReference>
<name>A0A538SNF0_UNCEI</name>
<evidence type="ECO:0000313" key="4">
    <source>
        <dbReference type="EMBL" id="TMQ52896.1"/>
    </source>
</evidence>
<accession>A0A538SNF0</accession>